<dbReference type="eggNOG" id="COG1058">
    <property type="taxonomic scope" value="Bacteria"/>
</dbReference>
<dbReference type="OrthoDB" id="9801454at2"/>
<dbReference type="Pfam" id="PF00994">
    <property type="entry name" value="MoCF_biosynth"/>
    <property type="match status" value="1"/>
</dbReference>
<dbReference type="InterPro" id="IPR050101">
    <property type="entry name" value="CinA"/>
</dbReference>
<dbReference type="Proteomes" id="UP000002383">
    <property type="component" value="Chromosome"/>
</dbReference>
<dbReference type="PANTHER" id="PTHR13939:SF0">
    <property type="entry name" value="NMN AMIDOHYDROLASE-LIKE PROTEIN YFAY"/>
    <property type="match status" value="1"/>
</dbReference>
<dbReference type="Gene3D" id="3.40.980.10">
    <property type="entry name" value="MoaB/Mog-like domain"/>
    <property type="match status" value="1"/>
</dbReference>
<evidence type="ECO:0000313" key="3">
    <source>
        <dbReference type="Proteomes" id="UP000002383"/>
    </source>
</evidence>
<evidence type="ECO:0000313" key="2">
    <source>
        <dbReference type="EMBL" id="ACL71364.1"/>
    </source>
</evidence>
<accession>B8GU81</accession>
<dbReference type="KEGG" id="tgr:Tgr7_0265"/>
<keyword evidence="3" id="KW-1185">Reference proteome</keyword>
<dbReference type="RefSeq" id="WP_012636853.1">
    <property type="nucleotide sequence ID" value="NC_011901.1"/>
</dbReference>
<dbReference type="InterPro" id="IPR036425">
    <property type="entry name" value="MoaB/Mog-like_dom_sf"/>
</dbReference>
<dbReference type="PANTHER" id="PTHR13939">
    <property type="entry name" value="NICOTINAMIDE-NUCLEOTIDE AMIDOHYDROLASE PNCC"/>
    <property type="match status" value="1"/>
</dbReference>
<name>B8GU81_THISH</name>
<dbReference type="EMBL" id="CP001339">
    <property type="protein sequence ID" value="ACL71364.1"/>
    <property type="molecule type" value="Genomic_DNA"/>
</dbReference>
<reference evidence="2 3" key="1">
    <citation type="journal article" date="2011" name="Stand. Genomic Sci.">
        <title>Complete genome sequence of 'Thioalkalivibrio sulfidophilus' HL-EbGr7.</title>
        <authorList>
            <person name="Muyzer G."/>
            <person name="Sorokin D.Y."/>
            <person name="Mavromatis K."/>
            <person name="Lapidus A."/>
            <person name="Clum A."/>
            <person name="Ivanova N."/>
            <person name="Pati A."/>
            <person name="d'Haeseleer P."/>
            <person name="Woyke T."/>
            <person name="Kyrpides N.C."/>
        </authorList>
    </citation>
    <scope>NUCLEOTIDE SEQUENCE [LARGE SCALE GENOMIC DNA]</scope>
    <source>
        <strain evidence="2 3">HL-EbGR7</strain>
    </source>
</reference>
<dbReference type="SUPFAM" id="SSF53218">
    <property type="entry name" value="Molybdenum cofactor biosynthesis proteins"/>
    <property type="match status" value="1"/>
</dbReference>
<dbReference type="CDD" id="cd00885">
    <property type="entry name" value="cinA"/>
    <property type="match status" value="1"/>
</dbReference>
<organism evidence="2 3">
    <name type="scientific">Thioalkalivibrio sulfidiphilus (strain HL-EbGR7)</name>
    <dbReference type="NCBI Taxonomy" id="396588"/>
    <lineage>
        <taxon>Bacteria</taxon>
        <taxon>Pseudomonadati</taxon>
        <taxon>Pseudomonadota</taxon>
        <taxon>Gammaproteobacteria</taxon>
        <taxon>Chromatiales</taxon>
        <taxon>Ectothiorhodospiraceae</taxon>
        <taxon>Thioalkalivibrio</taxon>
    </lineage>
</organism>
<feature type="domain" description="MoaB/Mog" evidence="1">
    <location>
        <begin position="4"/>
        <end position="164"/>
    </location>
</feature>
<proteinExistence type="predicted"/>
<dbReference type="STRING" id="396588.Tgr7_0265"/>
<protein>
    <submittedName>
        <fullName evidence="2">Molybdopterin binding domain protein</fullName>
    </submittedName>
</protein>
<evidence type="ECO:0000259" key="1">
    <source>
        <dbReference type="SMART" id="SM00852"/>
    </source>
</evidence>
<dbReference type="AlphaFoldDB" id="B8GU81"/>
<gene>
    <name evidence="2" type="ordered locus">Tgr7_0265</name>
</gene>
<dbReference type="SMART" id="SM00852">
    <property type="entry name" value="MoCF_biosynth"/>
    <property type="match status" value="1"/>
</dbReference>
<dbReference type="InterPro" id="IPR001453">
    <property type="entry name" value="MoaB/Mog_dom"/>
</dbReference>
<sequence>MHIGALIIGDEILSGKRRDKHQAFLTGALAQRGMELAWVRIVGDDPDLLTRTFRETLASGDLVLSFGGIGATPDDRTRQCLAAAAGVEITRHPEAVALLEARFGPDAYPNRIRMAELPEGSRLIPNPVNQVPGFSLGHHHCVPGFPNMAWPMVEWVLDTHYPHLHGRVPRIERLWLLKGAHESELIPMMEELLARFPGVRLASLPSTEHRQQIELGLSGTEEPVEAAARWLEAALDEQEVMRERLN</sequence>
<dbReference type="HOGENOM" id="CLU_030805_0_1_6"/>